<evidence type="ECO:0000259" key="6">
    <source>
        <dbReference type="PROSITE" id="PS51078"/>
    </source>
</evidence>
<feature type="region of interest" description="Disordered" evidence="4">
    <location>
        <begin position="1"/>
        <end position="38"/>
    </location>
</feature>
<accession>A0ABP9IP62</accession>
<keyword evidence="1" id="KW-0805">Transcription regulation</keyword>
<reference evidence="8" key="1">
    <citation type="journal article" date="2019" name="Int. J. Syst. Evol. Microbiol.">
        <title>The Global Catalogue of Microorganisms (GCM) 10K type strain sequencing project: providing services to taxonomists for standard genome sequencing and annotation.</title>
        <authorList>
            <consortium name="The Broad Institute Genomics Platform"/>
            <consortium name="The Broad Institute Genome Sequencing Center for Infectious Disease"/>
            <person name="Wu L."/>
            <person name="Ma J."/>
        </authorList>
    </citation>
    <scope>NUCLEOTIDE SEQUENCE [LARGE SCALE GENOMIC DNA]</scope>
    <source>
        <strain evidence="8">JCM 17657</strain>
    </source>
</reference>
<dbReference type="InterPro" id="IPR029016">
    <property type="entry name" value="GAF-like_dom_sf"/>
</dbReference>
<proteinExistence type="predicted"/>
<dbReference type="InterPro" id="IPR036388">
    <property type="entry name" value="WH-like_DNA-bd_sf"/>
</dbReference>
<dbReference type="InterPro" id="IPR005471">
    <property type="entry name" value="Tscrpt_reg_IclR_N"/>
</dbReference>
<feature type="domain" description="HTH iclR-type" evidence="5">
    <location>
        <begin position="55"/>
        <end position="116"/>
    </location>
</feature>
<evidence type="ECO:0000256" key="2">
    <source>
        <dbReference type="ARBA" id="ARBA00023125"/>
    </source>
</evidence>
<evidence type="ECO:0000256" key="4">
    <source>
        <dbReference type="SAM" id="MobiDB-lite"/>
    </source>
</evidence>
<dbReference type="SMART" id="SM00346">
    <property type="entry name" value="HTH_ICLR"/>
    <property type="match status" value="1"/>
</dbReference>
<dbReference type="SUPFAM" id="SSF46785">
    <property type="entry name" value="Winged helix' DNA-binding domain"/>
    <property type="match status" value="1"/>
</dbReference>
<dbReference type="EMBL" id="BAABIV010000028">
    <property type="protein sequence ID" value="GAA5004895.1"/>
    <property type="molecule type" value="Genomic_DNA"/>
</dbReference>
<dbReference type="InterPro" id="IPR014757">
    <property type="entry name" value="Tscrpt_reg_IclR_C"/>
</dbReference>
<dbReference type="InterPro" id="IPR036390">
    <property type="entry name" value="WH_DNA-bd_sf"/>
</dbReference>
<evidence type="ECO:0000313" key="7">
    <source>
        <dbReference type="EMBL" id="GAA5004895.1"/>
    </source>
</evidence>
<feature type="domain" description="IclR-ED" evidence="6">
    <location>
        <begin position="117"/>
        <end position="300"/>
    </location>
</feature>
<keyword evidence="2" id="KW-0238">DNA-binding</keyword>
<evidence type="ECO:0000313" key="8">
    <source>
        <dbReference type="Proteomes" id="UP001500610"/>
    </source>
</evidence>
<keyword evidence="3" id="KW-0804">Transcription</keyword>
<dbReference type="PANTHER" id="PTHR30136:SF24">
    <property type="entry name" value="HTH-TYPE TRANSCRIPTIONAL REPRESSOR ALLR"/>
    <property type="match status" value="1"/>
</dbReference>
<name>A0ABP9IP62_9ACTN</name>
<dbReference type="Pfam" id="PF09339">
    <property type="entry name" value="HTH_IclR"/>
    <property type="match status" value="1"/>
</dbReference>
<dbReference type="PROSITE" id="PS51077">
    <property type="entry name" value="HTH_ICLR"/>
    <property type="match status" value="1"/>
</dbReference>
<dbReference type="Pfam" id="PF01614">
    <property type="entry name" value="IclR_C"/>
    <property type="match status" value="1"/>
</dbReference>
<sequence length="303" mass="32526">MGHKTLDPTGLGRPVMQEPVNGPGSAWEADRMENPPDRLGEMPPLSDRAAPAYPIASVENTLRILLLLSERNHLSLADVAAELGIARSSAHRLMAMLAYYDFVRQDSASRLFRPGAALVDVGLSAVRGLDVRVLARPVLTELATSTEMTAHLALPRGRDVLYVDGVESRRTIRAALRTGDTLPAHVTGVGKALLSTLSDDQLRQLYRDAPPQAVTDRALSDVESLLQDLRTAREAGYAVNRGESEPGVLSLGVAFSLPEPGMSAALGLVCPEASADPEWESRVAARLKSAAAELAKEMSAYRF</sequence>
<dbReference type="RefSeq" id="WP_226027348.1">
    <property type="nucleotide sequence ID" value="NZ_BAABIV010000028.1"/>
</dbReference>
<gene>
    <name evidence="7" type="ORF">GCM10023257_57960</name>
</gene>
<evidence type="ECO:0000256" key="3">
    <source>
        <dbReference type="ARBA" id="ARBA00023163"/>
    </source>
</evidence>
<comment type="caution">
    <text evidence="7">The sequence shown here is derived from an EMBL/GenBank/DDBJ whole genome shotgun (WGS) entry which is preliminary data.</text>
</comment>
<dbReference type="Gene3D" id="3.30.450.40">
    <property type="match status" value="1"/>
</dbReference>
<dbReference type="Gene3D" id="1.10.10.10">
    <property type="entry name" value="Winged helix-like DNA-binding domain superfamily/Winged helix DNA-binding domain"/>
    <property type="match status" value="1"/>
</dbReference>
<evidence type="ECO:0000259" key="5">
    <source>
        <dbReference type="PROSITE" id="PS51077"/>
    </source>
</evidence>
<keyword evidence="8" id="KW-1185">Reference proteome</keyword>
<dbReference type="SUPFAM" id="SSF55781">
    <property type="entry name" value="GAF domain-like"/>
    <property type="match status" value="1"/>
</dbReference>
<evidence type="ECO:0000256" key="1">
    <source>
        <dbReference type="ARBA" id="ARBA00023015"/>
    </source>
</evidence>
<organism evidence="7 8">
    <name type="scientific">Streptomyces hyderabadensis</name>
    <dbReference type="NCBI Taxonomy" id="598549"/>
    <lineage>
        <taxon>Bacteria</taxon>
        <taxon>Bacillati</taxon>
        <taxon>Actinomycetota</taxon>
        <taxon>Actinomycetes</taxon>
        <taxon>Kitasatosporales</taxon>
        <taxon>Streptomycetaceae</taxon>
        <taxon>Streptomyces</taxon>
    </lineage>
</organism>
<dbReference type="Proteomes" id="UP001500610">
    <property type="component" value="Unassembled WGS sequence"/>
</dbReference>
<dbReference type="PROSITE" id="PS51078">
    <property type="entry name" value="ICLR_ED"/>
    <property type="match status" value="1"/>
</dbReference>
<dbReference type="InterPro" id="IPR050707">
    <property type="entry name" value="HTH_MetabolicPath_Reg"/>
</dbReference>
<dbReference type="PANTHER" id="PTHR30136">
    <property type="entry name" value="HELIX-TURN-HELIX TRANSCRIPTIONAL REGULATOR, ICLR FAMILY"/>
    <property type="match status" value="1"/>
</dbReference>
<protein>
    <recommendedName>
        <fullName evidence="9">IclR family transcriptional regulator</fullName>
    </recommendedName>
</protein>
<feature type="compositionally biased region" description="Basic and acidic residues" evidence="4">
    <location>
        <begin position="28"/>
        <end position="38"/>
    </location>
</feature>
<evidence type="ECO:0008006" key="9">
    <source>
        <dbReference type="Google" id="ProtNLM"/>
    </source>
</evidence>